<dbReference type="PANTHER" id="PTHR33446:SF2">
    <property type="entry name" value="PROTEIN TONB"/>
    <property type="match status" value="1"/>
</dbReference>
<evidence type="ECO:0000256" key="5">
    <source>
        <dbReference type="ARBA" id="ARBA00022519"/>
    </source>
</evidence>
<comment type="caution">
    <text evidence="11">The sequence shown here is derived from an EMBL/GenBank/DDBJ whole genome shotgun (WGS) entry which is preliminary data.</text>
</comment>
<dbReference type="PANTHER" id="PTHR33446">
    <property type="entry name" value="PROTEIN TONB-RELATED"/>
    <property type="match status" value="1"/>
</dbReference>
<keyword evidence="4" id="KW-1003">Cell membrane</keyword>
<evidence type="ECO:0000256" key="9">
    <source>
        <dbReference type="ARBA" id="ARBA00023136"/>
    </source>
</evidence>
<proteinExistence type="inferred from homology"/>
<comment type="similarity">
    <text evidence="2">Belongs to the TonB family.</text>
</comment>
<keyword evidence="12" id="KW-1185">Reference proteome</keyword>
<dbReference type="NCBIfam" id="TIGR01352">
    <property type="entry name" value="tonB_Cterm"/>
    <property type="match status" value="1"/>
</dbReference>
<evidence type="ECO:0000256" key="6">
    <source>
        <dbReference type="ARBA" id="ARBA00022692"/>
    </source>
</evidence>
<name>A0ABR9XLC7_9SPHI</name>
<dbReference type="Proteomes" id="UP000632774">
    <property type="component" value="Unassembled WGS sequence"/>
</dbReference>
<dbReference type="InterPro" id="IPR003538">
    <property type="entry name" value="TonB"/>
</dbReference>
<keyword evidence="3" id="KW-0813">Transport</keyword>
<comment type="subcellular location">
    <subcellularLocation>
        <location evidence="1">Cell inner membrane</location>
        <topology evidence="1">Single-pass membrane protein</topology>
        <orientation evidence="1">Periplasmic side</orientation>
    </subcellularLocation>
</comment>
<dbReference type="PRINTS" id="PR01374">
    <property type="entry name" value="TONBPROTEIN"/>
</dbReference>
<keyword evidence="6" id="KW-0812">Transmembrane</keyword>
<evidence type="ECO:0000259" key="10">
    <source>
        <dbReference type="PROSITE" id="PS52015"/>
    </source>
</evidence>
<accession>A0ABR9XLC7</accession>
<evidence type="ECO:0000256" key="7">
    <source>
        <dbReference type="ARBA" id="ARBA00022927"/>
    </source>
</evidence>
<dbReference type="EMBL" id="JADFFM010000002">
    <property type="protein sequence ID" value="MBE9668187.1"/>
    <property type="molecule type" value="Genomic_DNA"/>
</dbReference>
<protein>
    <submittedName>
        <fullName evidence="11">Energy transducer TonB</fullName>
    </submittedName>
</protein>
<reference evidence="11 12" key="1">
    <citation type="submission" date="2020-10" db="EMBL/GenBank/DDBJ databases">
        <title>Mucilaginibacter mali sp. nov., isolated from rhizosphere soil of apple orchard.</title>
        <authorList>
            <person name="Lee J.-S."/>
            <person name="Kim H.S."/>
            <person name="Kim J.-S."/>
        </authorList>
    </citation>
    <scope>NUCLEOTIDE SEQUENCE [LARGE SCALE GENOMIC DNA]</scope>
    <source>
        <strain evidence="11 12">KCTC 23157</strain>
    </source>
</reference>
<dbReference type="Gene3D" id="3.30.1150.10">
    <property type="match status" value="1"/>
</dbReference>
<dbReference type="RefSeq" id="WP_194107605.1">
    <property type="nucleotide sequence ID" value="NZ_JADFFM010000002.1"/>
</dbReference>
<evidence type="ECO:0000256" key="1">
    <source>
        <dbReference type="ARBA" id="ARBA00004383"/>
    </source>
</evidence>
<dbReference type="Pfam" id="PF03544">
    <property type="entry name" value="TonB_C"/>
    <property type="match status" value="1"/>
</dbReference>
<organism evidence="11 12">
    <name type="scientific">Mucilaginibacter boryungensis</name>
    <dbReference type="NCBI Taxonomy" id="768480"/>
    <lineage>
        <taxon>Bacteria</taxon>
        <taxon>Pseudomonadati</taxon>
        <taxon>Bacteroidota</taxon>
        <taxon>Sphingobacteriia</taxon>
        <taxon>Sphingobacteriales</taxon>
        <taxon>Sphingobacteriaceae</taxon>
        <taxon>Mucilaginibacter</taxon>
    </lineage>
</organism>
<keyword evidence="9" id="KW-0472">Membrane</keyword>
<evidence type="ECO:0000256" key="3">
    <source>
        <dbReference type="ARBA" id="ARBA00022448"/>
    </source>
</evidence>
<dbReference type="PROSITE" id="PS52015">
    <property type="entry name" value="TONB_CTD"/>
    <property type="match status" value="1"/>
</dbReference>
<evidence type="ECO:0000256" key="4">
    <source>
        <dbReference type="ARBA" id="ARBA00022475"/>
    </source>
</evidence>
<feature type="domain" description="TonB C-terminal" evidence="10">
    <location>
        <begin position="52"/>
        <end position="146"/>
    </location>
</feature>
<evidence type="ECO:0000256" key="2">
    <source>
        <dbReference type="ARBA" id="ARBA00006555"/>
    </source>
</evidence>
<dbReference type="InterPro" id="IPR006260">
    <property type="entry name" value="TonB/TolA_C"/>
</dbReference>
<evidence type="ECO:0000313" key="12">
    <source>
        <dbReference type="Proteomes" id="UP000632774"/>
    </source>
</evidence>
<gene>
    <name evidence="11" type="ORF">IRJ18_17585</name>
</gene>
<keyword evidence="5" id="KW-0997">Cell inner membrane</keyword>
<dbReference type="InterPro" id="IPR051045">
    <property type="entry name" value="TonB-dependent_transducer"/>
</dbReference>
<sequence length="146" mass="16390">MNSSPKNIVSRFGFILWLFTALLLTTAYTKAQTKKGSNALFITVEEQAQFPGGFPKFTEYLSHNLHYPAQAKAANIQGRVFLTFVVEKDGRLTNIKVLRGIGHGCDEEAMRVVKASPKWKPGRQNNKAVRTQYTLPISFTLTKNNI</sequence>
<keyword evidence="8" id="KW-1133">Transmembrane helix</keyword>
<keyword evidence="7" id="KW-0653">Protein transport</keyword>
<dbReference type="SUPFAM" id="SSF74653">
    <property type="entry name" value="TolA/TonB C-terminal domain"/>
    <property type="match status" value="1"/>
</dbReference>
<evidence type="ECO:0000256" key="8">
    <source>
        <dbReference type="ARBA" id="ARBA00022989"/>
    </source>
</evidence>
<dbReference type="InterPro" id="IPR037682">
    <property type="entry name" value="TonB_C"/>
</dbReference>
<evidence type="ECO:0000313" key="11">
    <source>
        <dbReference type="EMBL" id="MBE9668187.1"/>
    </source>
</evidence>